<dbReference type="InterPro" id="IPR049192">
    <property type="entry name" value="DUF4246_C"/>
</dbReference>
<dbReference type="PANTHER" id="PTHR33119">
    <property type="entry name" value="IFI3P"/>
    <property type="match status" value="1"/>
</dbReference>
<evidence type="ECO:0000313" key="4">
    <source>
        <dbReference type="Proteomes" id="UP001220324"/>
    </source>
</evidence>
<organism evidence="3 4">
    <name type="scientific">Penicillium frequentans</name>
    <dbReference type="NCBI Taxonomy" id="3151616"/>
    <lineage>
        <taxon>Eukaryota</taxon>
        <taxon>Fungi</taxon>
        <taxon>Dikarya</taxon>
        <taxon>Ascomycota</taxon>
        <taxon>Pezizomycotina</taxon>
        <taxon>Eurotiomycetes</taxon>
        <taxon>Eurotiomycetidae</taxon>
        <taxon>Eurotiales</taxon>
        <taxon>Aspergillaceae</taxon>
        <taxon>Penicillium</taxon>
    </lineage>
</organism>
<sequence>MEVSLEEIQKEVARLGAQPSQDCPLVDPFMFPLVYGRSHVLVHGGKVSMEDLWGQTGEVTEEVPAHPVDLLGREPGSDLSRRPGSGGPESCWFNGFQWLPCEVQFSPSRTPDNTLGVQITSYVNNLHPDSHQGLYRHLERLIAASVPSWNDILFYGNTRGRHPPRILTYSCQVHNHMERNKIILEVAPFLDWRGLCDTHEDWQKLREAAREYITGPEPPKLKQADPFPRLADNLLDKLTPEQWDVPKDVSRLLQIKRDRRAWFDHPEPGVSFSYEQWKQGQFTGRAISPQRVGMFPDPLHHDHTPVRLEQAFEKDGLQVVVEIKRIELTPENPVYSGDPHFHTEGLRNEHIVASSIYTAETKNVTQPRLAFEHEDKIHATELECKVPEALATVLDVDDWQMYEERPPRALHNFGSIPIVEGRLLSWPNTYRSKQEPFCLKDPSQPGNMTLITLRLVDPHYRICSTQNVPPQQHDWWAATARQAANLDSRLPPELANSVMDQTDWFPMSLVEARRLRERFHDDHERVRKTIDECVGHHIVIILPYDHQMARDATDALAGAGYESP</sequence>
<accession>A0AAD6GLU3</accession>
<proteinExistence type="predicted"/>
<dbReference type="Proteomes" id="UP001220324">
    <property type="component" value="Unassembled WGS sequence"/>
</dbReference>
<evidence type="ECO:0000313" key="3">
    <source>
        <dbReference type="EMBL" id="KAJ5557450.1"/>
    </source>
</evidence>
<evidence type="ECO:0000256" key="1">
    <source>
        <dbReference type="SAM" id="MobiDB-lite"/>
    </source>
</evidence>
<feature type="compositionally biased region" description="Basic and acidic residues" evidence="1">
    <location>
        <begin position="71"/>
        <end position="81"/>
    </location>
</feature>
<name>A0AAD6GLU3_9EURO</name>
<dbReference type="EMBL" id="JAQIZZ010000001">
    <property type="protein sequence ID" value="KAJ5557450.1"/>
    <property type="molecule type" value="Genomic_DNA"/>
</dbReference>
<reference evidence="3 4" key="1">
    <citation type="journal article" date="2023" name="IMA Fungus">
        <title>Comparative genomic study of the Penicillium genus elucidates a diverse pangenome and 15 lateral gene transfer events.</title>
        <authorList>
            <person name="Petersen C."/>
            <person name="Sorensen T."/>
            <person name="Nielsen M.R."/>
            <person name="Sondergaard T.E."/>
            <person name="Sorensen J.L."/>
            <person name="Fitzpatrick D.A."/>
            <person name="Frisvad J.C."/>
            <person name="Nielsen K.L."/>
        </authorList>
    </citation>
    <scope>NUCLEOTIDE SEQUENCE [LARGE SCALE GENOMIC DNA]</scope>
    <source>
        <strain evidence="3 4">IBT 35679</strain>
    </source>
</reference>
<feature type="domain" description="DUF4246" evidence="2">
    <location>
        <begin position="20"/>
        <end position="478"/>
    </location>
</feature>
<comment type="caution">
    <text evidence="3">The sequence shown here is derived from an EMBL/GenBank/DDBJ whole genome shotgun (WGS) entry which is preliminary data.</text>
</comment>
<dbReference type="InterPro" id="IPR025340">
    <property type="entry name" value="DUF4246"/>
</dbReference>
<protein>
    <recommendedName>
        <fullName evidence="2">DUF4246 domain-containing protein</fullName>
    </recommendedName>
</protein>
<dbReference type="PANTHER" id="PTHR33119:SF1">
    <property type="entry name" value="FE2OG DIOXYGENASE DOMAIN-CONTAINING PROTEIN"/>
    <property type="match status" value="1"/>
</dbReference>
<gene>
    <name evidence="3" type="ORF">N7494_001365</name>
</gene>
<evidence type="ECO:0000259" key="2">
    <source>
        <dbReference type="Pfam" id="PF14033"/>
    </source>
</evidence>
<dbReference type="Pfam" id="PF14033">
    <property type="entry name" value="DUF4246"/>
    <property type="match status" value="1"/>
</dbReference>
<dbReference type="AlphaFoldDB" id="A0AAD6GLU3"/>
<feature type="region of interest" description="Disordered" evidence="1">
    <location>
        <begin position="64"/>
        <end position="86"/>
    </location>
</feature>
<keyword evidence="4" id="KW-1185">Reference proteome</keyword>